<dbReference type="GO" id="GO:0016702">
    <property type="term" value="F:oxidoreductase activity, acting on single donors with incorporation of molecular oxygen, incorporation of two atoms of oxygen"/>
    <property type="evidence" value="ECO:0007669"/>
    <property type="project" value="InterPro"/>
</dbReference>
<dbReference type="InterPro" id="IPR011011">
    <property type="entry name" value="Znf_FYVE_PHD"/>
</dbReference>
<feature type="domain" description="Lipoxygenase" evidence="2">
    <location>
        <begin position="945"/>
        <end position="1385"/>
    </location>
</feature>
<dbReference type="PANTHER" id="PTHR13510">
    <property type="entry name" value="FYVE-FINGER-CONTAINING RAB5 EFFECTOR PROTEIN RABENOSYN-5-RELATED"/>
    <property type="match status" value="1"/>
</dbReference>
<dbReference type="SUPFAM" id="SSF55770">
    <property type="entry name" value="Profilin (actin-binding protein)"/>
    <property type="match status" value="1"/>
</dbReference>
<feature type="compositionally biased region" description="Low complexity" evidence="1">
    <location>
        <begin position="9"/>
        <end position="39"/>
    </location>
</feature>
<dbReference type="Gene3D" id="3.30.40.10">
    <property type="entry name" value="Zinc/RING finger domain, C3HC4 (zinc finger)"/>
    <property type="match status" value="1"/>
</dbReference>
<feature type="compositionally biased region" description="Basic and acidic residues" evidence="1">
    <location>
        <begin position="236"/>
        <end position="245"/>
    </location>
</feature>
<feature type="region of interest" description="Disordered" evidence="1">
    <location>
        <begin position="613"/>
        <end position="637"/>
    </location>
</feature>
<sequence>MDDGKTLKAAGGAAASSSSASLLSSHSSSNVLSADDSAAGNNVTATDPESAKAPVTLASLQEVIKAQKEWAKHIVFDNSGAVLTSNVKPQDGEIIAMVKLFDKREDTMASGIVLLEEQYDVHRFHPPLVYGRRGDPSQEDGEGIAVCKVTQSSSSRTLFCLITYVYPTLSARAVPQLKEFCETQCEELCFGTPELNPVKLNYQVCQLTCKGKNPLLDKWQWKPLKTHEALNVYKERQPTHPELSRTTKASTGSASGSAHSTMGERPTKAKATTAVAMAAYTPEIVLSASALSVTSSVPFASAAVTGHVDGTLSDVMFGLMATDTSELQLRSRYMTDAQSIDTAMLCSIQSPSEAEPFRFLGLQWVVRGESRSKSSTRGPRDFVLLVASGLVRRKVPGASETQEIGYYLCHSVDIQECGELKSQGFTRGWMSTFSLFTQSKDNPVHVDVFSRGFLDYKGKMPDYQATNMTATLLLSGIAEAASCGQNNKLSWLLNFKGAAAEFRRNQPEANARSNRCGICDRKFGVLHSVASCSLCQSKMCSRCRVSRDLSFVKRSDATLSVTESRSWDEGHHPNAQVRSLTAVLCKNCIMSSSRLDARVMARREIQGVDFSEVENTVASSDSKAPEPQRRISFSSRMHSGSERTFEVFEAGKPVKMKFWTPGGDKTALQGRSGREDKEEDKLSKLETLETKTNQADTARMKLQSSMRSSASTVPSPRDHEHEQSFELMPYQQPRHQPQYVAEEPEISYTYRPQHSAGANSRADLTKHPAMKYFLSAVGVAATLTQSWLYFYPVFLHTPLLSGIDIDVPNTCTFANESTAASCNAVNTSLLSIVHTQDRAAEIEYMVTHLTNEQRAWSIDGQDLPIYTGPVARPGSIAEQLQHQDLMVLSALKPDTPELMAALAMHWLPQLTSVDAYTRFYELFHPIVDVPIATKDYGDAAFGAERLSLRGFNLRAIRQEDDDPVDTTLTTARVAQVCGANASVQSLRADKKMYVVDLSTIGQWGNPSAVKVESTATEFTGSSHPQKYLPSVVGYFCFNNGQLMPLAIKLLDSSITYTPFDSPDEWQLAKTALNAAESTFQQMQHFSESHTLSIPIRVELYRSFAAAHPVRTLLMRHFALDFGLEQQAGIVLFNTSTPLDQTFGIGAAGCVRLLEDQRKTISLLDDIYSDVKTRGIQQLPHKYVAYGKLHTNAIARFVRSYLDVFYRDDQAVRTDVELQRWAAECAKVPHLHDFPGAFKAKKRLYQLLTRLIFQSVVKHHAMNGEVTWTTVAMPYSAAALWKPLPDRKERDGHPKVDVFSYLQPRELFPSMVFLSALFNRPRPEETTLQSVYHVTPFTDDPRLQPAIRVYDEELQAIDNFIEANEAHESHPYHILRPGNLPHNTWI</sequence>
<evidence type="ECO:0000313" key="4">
    <source>
        <dbReference type="EMBL" id="RLN71440.1"/>
    </source>
</evidence>
<dbReference type="InterPro" id="IPR013819">
    <property type="entry name" value="LipOase_C"/>
</dbReference>
<dbReference type="Proteomes" id="UP000277300">
    <property type="component" value="Unassembled WGS sequence"/>
</dbReference>
<organism evidence="3 5">
    <name type="scientific">Phytophthora kernoviae</name>
    <dbReference type="NCBI Taxonomy" id="325452"/>
    <lineage>
        <taxon>Eukaryota</taxon>
        <taxon>Sar</taxon>
        <taxon>Stramenopiles</taxon>
        <taxon>Oomycota</taxon>
        <taxon>Peronosporomycetes</taxon>
        <taxon>Peronosporales</taxon>
        <taxon>Peronosporaceae</taxon>
        <taxon>Phytophthora</taxon>
    </lineage>
</organism>
<gene>
    <name evidence="4" type="ORF">BBJ29_006455</name>
    <name evidence="3" type="ORF">BBP00_00008566</name>
</gene>
<dbReference type="Pfam" id="PF00305">
    <property type="entry name" value="Lipoxygenase"/>
    <property type="match status" value="2"/>
</dbReference>
<dbReference type="InterPro" id="IPR036140">
    <property type="entry name" value="PFN_sf"/>
</dbReference>
<dbReference type="SUPFAM" id="SSF57903">
    <property type="entry name" value="FYVE/PHD zinc finger"/>
    <property type="match status" value="1"/>
</dbReference>
<protein>
    <recommendedName>
        <fullName evidence="2">Lipoxygenase domain-containing protein</fullName>
    </recommendedName>
</protein>
<dbReference type="SUPFAM" id="SSF48484">
    <property type="entry name" value="Lipoxigenase"/>
    <property type="match status" value="1"/>
</dbReference>
<evidence type="ECO:0000313" key="6">
    <source>
        <dbReference type="Proteomes" id="UP000284657"/>
    </source>
</evidence>
<dbReference type="Proteomes" id="UP000284657">
    <property type="component" value="Unassembled WGS sequence"/>
</dbReference>
<feature type="region of interest" description="Disordered" evidence="1">
    <location>
        <begin position="660"/>
        <end position="722"/>
    </location>
</feature>
<dbReference type="Gene3D" id="1.20.245.10">
    <property type="entry name" value="Lipoxygenase-1, Domain 5"/>
    <property type="match status" value="1"/>
</dbReference>
<evidence type="ECO:0000259" key="2">
    <source>
        <dbReference type="PROSITE" id="PS51393"/>
    </source>
</evidence>
<dbReference type="EMBL" id="MBAD02000076">
    <property type="protein sequence ID" value="RLN71440.1"/>
    <property type="molecule type" value="Genomic_DNA"/>
</dbReference>
<dbReference type="InterPro" id="IPR052727">
    <property type="entry name" value="Rab4/Rab5_effector"/>
</dbReference>
<dbReference type="InterPro" id="IPR013083">
    <property type="entry name" value="Znf_RING/FYVE/PHD"/>
</dbReference>
<accession>A0A3F2RGL2</accession>
<proteinExistence type="predicted"/>
<dbReference type="EMBL" id="MBDO02000446">
    <property type="protein sequence ID" value="RLN55274.1"/>
    <property type="molecule type" value="Genomic_DNA"/>
</dbReference>
<comment type="caution">
    <text evidence="3">The sequence shown here is derived from an EMBL/GenBank/DDBJ whole genome shotgun (WGS) entry which is preliminary data.</text>
</comment>
<feature type="compositionally biased region" description="Polar residues" evidence="1">
    <location>
        <begin position="613"/>
        <end position="622"/>
    </location>
</feature>
<feature type="region of interest" description="Disordered" evidence="1">
    <location>
        <begin position="236"/>
        <end position="268"/>
    </location>
</feature>
<evidence type="ECO:0000313" key="5">
    <source>
        <dbReference type="Proteomes" id="UP000277300"/>
    </source>
</evidence>
<reference evidence="5 6" key="1">
    <citation type="submission" date="2018-07" db="EMBL/GenBank/DDBJ databases">
        <title>Genome sequencing of oomycete isolates from Chile give support for New Zealand origin for Phytophthora kernoviae and make available the first Nothophytophthora sp. genome.</title>
        <authorList>
            <person name="Studholme D.J."/>
            <person name="Sanfuentes E."/>
            <person name="Panda P."/>
            <person name="Hill R."/>
            <person name="Sambles C."/>
            <person name="Grant M."/>
            <person name="Williams N.M."/>
            <person name="Mcdougal R.L."/>
        </authorList>
    </citation>
    <scope>NUCLEOTIDE SEQUENCE [LARGE SCALE GENOMIC DNA]</scope>
    <source>
        <strain evidence="3">Chile6</strain>
        <strain evidence="4">Chile7</strain>
    </source>
</reference>
<evidence type="ECO:0000256" key="1">
    <source>
        <dbReference type="SAM" id="MobiDB-lite"/>
    </source>
</evidence>
<name>A0A3F2RGL2_9STRA</name>
<feature type="compositionally biased region" description="Low complexity" evidence="1">
    <location>
        <begin position="246"/>
        <end position="268"/>
    </location>
</feature>
<dbReference type="InterPro" id="IPR036226">
    <property type="entry name" value="LipOase_C_sf"/>
</dbReference>
<dbReference type="OrthoDB" id="407298at2759"/>
<feature type="compositionally biased region" description="Basic and acidic residues" evidence="1">
    <location>
        <begin position="672"/>
        <end position="689"/>
    </location>
</feature>
<dbReference type="GO" id="GO:0046872">
    <property type="term" value="F:metal ion binding"/>
    <property type="evidence" value="ECO:0007669"/>
    <property type="project" value="InterPro"/>
</dbReference>
<evidence type="ECO:0000313" key="3">
    <source>
        <dbReference type="EMBL" id="RLN55274.1"/>
    </source>
</evidence>
<dbReference type="PANTHER" id="PTHR13510:SF44">
    <property type="entry name" value="RABENOSYN-5"/>
    <property type="match status" value="1"/>
</dbReference>
<dbReference type="Gene3D" id="3.10.450.60">
    <property type="match status" value="1"/>
</dbReference>
<feature type="compositionally biased region" description="Polar residues" evidence="1">
    <location>
        <begin position="702"/>
        <end position="714"/>
    </location>
</feature>
<dbReference type="PROSITE" id="PS51393">
    <property type="entry name" value="LIPOXYGENASE_3"/>
    <property type="match status" value="1"/>
</dbReference>
<feature type="region of interest" description="Disordered" evidence="1">
    <location>
        <begin position="1"/>
        <end position="51"/>
    </location>
</feature>